<evidence type="ECO:0000259" key="16">
    <source>
        <dbReference type="Pfam" id="PF16923"/>
    </source>
</evidence>
<comment type="pathway">
    <text evidence="13">Glycan metabolism; N-glycan degradation.</text>
</comment>
<evidence type="ECO:0000256" key="1">
    <source>
        <dbReference type="ARBA" id="ARBA00004648"/>
    </source>
</evidence>
<evidence type="ECO:0000259" key="15">
    <source>
        <dbReference type="Pfam" id="PF03200"/>
    </source>
</evidence>
<proteinExistence type="inferred from homology"/>
<reference evidence="17" key="1">
    <citation type="submission" date="2014-02" db="EMBL/GenBank/DDBJ databases">
        <authorList>
            <person name="Genoscope - CEA"/>
        </authorList>
    </citation>
    <scope>NUCLEOTIDE SEQUENCE</scope>
    <source>
        <strain evidence="17">LS3</strain>
    </source>
</reference>
<evidence type="ECO:0000256" key="12">
    <source>
        <dbReference type="RuleBase" id="RU368089"/>
    </source>
</evidence>
<dbReference type="Pfam" id="PF03200">
    <property type="entry name" value="Glyco_hydro_63"/>
    <property type="match status" value="1"/>
</dbReference>
<evidence type="ECO:0000256" key="3">
    <source>
        <dbReference type="ARBA" id="ARBA00022692"/>
    </source>
</evidence>
<gene>
    <name evidence="17" type="ORF">GNLVRS02_ARAD1C02794g</name>
</gene>
<keyword evidence="7" id="KW-1133">Transmembrane helix</keyword>
<organism evidence="17">
    <name type="scientific">Blastobotrys adeninivorans</name>
    <name type="common">Yeast</name>
    <name type="synonym">Arxula adeninivorans</name>
    <dbReference type="NCBI Taxonomy" id="409370"/>
    <lineage>
        <taxon>Eukaryota</taxon>
        <taxon>Fungi</taxon>
        <taxon>Dikarya</taxon>
        <taxon>Ascomycota</taxon>
        <taxon>Saccharomycotina</taxon>
        <taxon>Dipodascomycetes</taxon>
        <taxon>Dipodascales</taxon>
        <taxon>Trichomonascaceae</taxon>
        <taxon>Blastobotrys</taxon>
    </lineage>
</organism>
<keyword evidence="9 13" id="KW-0325">Glycoprotein</keyword>
<dbReference type="InterPro" id="IPR031335">
    <property type="entry name" value="Glyco_hydro_63_C"/>
</dbReference>
<dbReference type="Gene3D" id="2.70.98.110">
    <property type="entry name" value="Glycosyl hydrolase family 63, N-terminal domain"/>
    <property type="match status" value="1"/>
</dbReference>
<keyword evidence="8" id="KW-0472">Membrane</keyword>
<keyword evidence="5 12" id="KW-0256">Endoplasmic reticulum</keyword>
<dbReference type="PhylomeDB" id="A0A060T494"/>
<accession>A0A060T494</accession>
<dbReference type="EMBL" id="HG937693">
    <property type="protein sequence ID" value="CDP34016.1"/>
    <property type="molecule type" value="Genomic_DNA"/>
</dbReference>
<evidence type="ECO:0000256" key="10">
    <source>
        <dbReference type="ARBA" id="ARBA00023295"/>
    </source>
</evidence>
<feature type="domain" description="Glycosyl hydrolase family 63 C-terminal" evidence="15">
    <location>
        <begin position="297"/>
        <end position="790"/>
    </location>
</feature>
<name>A0A060T494_BLAAD</name>
<evidence type="ECO:0000313" key="17">
    <source>
        <dbReference type="EMBL" id="CDP34016.1"/>
    </source>
</evidence>
<feature type="domain" description="Glycosyl hydrolase family 63 N-terminal" evidence="16">
    <location>
        <begin position="33"/>
        <end position="252"/>
    </location>
</feature>
<evidence type="ECO:0000256" key="7">
    <source>
        <dbReference type="ARBA" id="ARBA00022989"/>
    </source>
</evidence>
<dbReference type="GO" id="GO:0005789">
    <property type="term" value="C:endoplasmic reticulum membrane"/>
    <property type="evidence" value="ECO:0007669"/>
    <property type="project" value="UniProtKB-SubCell"/>
</dbReference>
<dbReference type="Gene3D" id="1.50.10.10">
    <property type="match status" value="1"/>
</dbReference>
<dbReference type="InterPro" id="IPR008928">
    <property type="entry name" value="6-hairpin_glycosidase_sf"/>
</dbReference>
<comment type="similarity">
    <text evidence="2 12">Belongs to the glycosyl hydrolase 63 family.</text>
</comment>
<feature type="signal peptide" evidence="14">
    <location>
        <begin position="1"/>
        <end position="18"/>
    </location>
</feature>
<evidence type="ECO:0000256" key="8">
    <source>
        <dbReference type="ARBA" id="ARBA00023136"/>
    </source>
</evidence>
<comment type="function">
    <text evidence="12">Cleaves the distal alpha 1,2-linked glucose residue from the Glc(3)Man(9)GlcNAc(2) oligosaccharide precursor.</text>
</comment>
<dbReference type="EC" id="3.2.1.106" evidence="11 12"/>
<evidence type="ECO:0000256" key="11">
    <source>
        <dbReference type="ARBA" id="ARBA00038888"/>
    </source>
</evidence>
<evidence type="ECO:0000256" key="14">
    <source>
        <dbReference type="SAM" id="SignalP"/>
    </source>
</evidence>
<dbReference type="AlphaFoldDB" id="A0A060T494"/>
<dbReference type="PANTHER" id="PTHR10412">
    <property type="entry name" value="MANNOSYL-OLIGOSACCHARIDE GLUCOSIDASE"/>
    <property type="match status" value="1"/>
</dbReference>
<sequence length="795" mass="91323">MNVVLVLVTFLFPFLALGNSALVAEYNRASNASLLWAPYRSNLYFGVKPRGLPNSLMTGLMWYEADTVQGIQHLRHSCETGDPMQGFGWTSYDPRLGGTQVIRDRQNNVDITTEFVKNDEGHWATRIKGKPLKKDAKIAVVIYAGLEGEGTFDLASELTPSGISGDVRLRGKTPDLGKFDLTITEGPEANRHPVMDFKPLKNERPGDKSHYATLNVPDGFVWQAKDIFLTLAQDSVAPLADKYADEEDLPPWSLYLMANDNSYMHGRMHYVQKVFEGEFEFDIIYNNKATKSASIKPEHIDDMSKSIASQIDAKFQSAFTFQAPYDTEDYIPFGKELYSNLVGGMGYFYGNQLVDRGDKDEEEDEEFWEVQSETRVVEEGPYELLTLVPSRPFFPRGFYWDEGFELIPVLEYDADIVLDIMKSWFSLVDSDGWIAREQILGPEARSKVPEQFQVQYPNVANPPTLMLLLSRIVQKVRDTNNPDFFEYDPDATSGIKLGSAHLEIPELLLGYVKQIYPKLQLHFEWFRTSQRGSIKEWDREAFSMKEGYRWRGRTPNHCLASGLDDYPRAKTPHTGELHVDLISWVGMMARALKDFADVAESVEDREEYSQIENAIINNIEDLHWVEEEQCYCDQTIDDYGENQPVCHKGYVSLFPLLLKLIPDDKIEDRVIPLIKLIRDPEQLWSPYGIRSLSKSDEYYGTEEDYWRSPIWININYMVLESLQYYSQRSSAVRKAANEVYKELRQNIVNNVYDNWKRTGFAWEQYDAETGRGRGVRHFLGWTSLVVNIMGMPESL</sequence>
<dbReference type="GO" id="GO:0004573">
    <property type="term" value="F:Glc3Man9GlcNAc2 oligosaccharide glucosidase activity"/>
    <property type="evidence" value="ECO:0007669"/>
    <property type="project" value="UniProtKB-UniRule"/>
</dbReference>
<dbReference type="PANTHER" id="PTHR10412:SF11">
    <property type="entry name" value="MANNOSYL-OLIGOSACCHARIDE GLUCOSIDASE"/>
    <property type="match status" value="1"/>
</dbReference>
<feature type="chain" id="PRO_5001591900" description="Mannosyl-oligosaccharide glucosidase" evidence="14">
    <location>
        <begin position="19"/>
        <end position="795"/>
    </location>
</feature>
<dbReference type="Pfam" id="PF16923">
    <property type="entry name" value="Glyco_hydro_63N"/>
    <property type="match status" value="1"/>
</dbReference>
<evidence type="ECO:0000256" key="9">
    <source>
        <dbReference type="ARBA" id="ARBA00023180"/>
    </source>
</evidence>
<evidence type="ECO:0000256" key="13">
    <source>
        <dbReference type="RuleBase" id="RU369107"/>
    </source>
</evidence>
<evidence type="ECO:0000256" key="6">
    <source>
        <dbReference type="ARBA" id="ARBA00022968"/>
    </source>
</evidence>
<dbReference type="GO" id="GO:0006487">
    <property type="term" value="P:protein N-linked glycosylation"/>
    <property type="evidence" value="ECO:0007669"/>
    <property type="project" value="UniProtKB-UniRule"/>
</dbReference>
<protein>
    <recommendedName>
        <fullName evidence="11 12">Mannosyl-oligosaccharide glucosidase</fullName>
        <ecNumber evidence="11 12">3.2.1.106</ecNumber>
    </recommendedName>
    <alternativeName>
        <fullName evidence="13">Glucosidase I</fullName>
    </alternativeName>
</protein>
<evidence type="ECO:0000256" key="2">
    <source>
        <dbReference type="ARBA" id="ARBA00010833"/>
    </source>
</evidence>
<evidence type="ECO:0000256" key="4">
    <source>
        <dbReference type="ARBA" id="ARBA00022801"/>
    </source>
</evidence>
<dbReference type="InterPro" id="IPR004888">
    <property type="entry name" value="Glycoside_hydrolase_63"/>
</dbReference>
<keyword evidence="6" id="KW-0735">Signal-anchor</keyword>
<dbReference type="GO" id="GO:0009311">
    <property type="term" value="P:oligosaccharide metabolic process"/>
    <property type="evidence" value="ECO:0007669"/>
    <property type="project" value="UniProtKB-UniRule"/>
</dbReference>
<comment type="catalytic activity">
    <reaction evidence="12">
        <text>N(4)-(alpha-D-Glc-(1-&gt;2)-alpha-D-Glc-(1-&gt;3)-alpha-D-Glc-(1-&gt;3)-alpha-D-Man-(1-&gt;2)-alpha-D-Man-(1-&gt;2)-alpha-D-Man-(1-&gt;3)-[alpha-D-Man-(1-&gt;2)-alpha-D-Man-(1-&gt;3)-[alpha-D-Man-(1-&gt;2)-alpha-D-Man-(1-&gt;6)]-alpha-D-Man-(1-&gt;6)]-beta-D-Man-(1-&gt;4)-beta-D-GlcNAc-(1-&gt;4)-beta-D-GlcNAc)-L-asparaginyl-[protein] + H2O = N(4)-(alpha-D-Glc-(1-&gt;3)-alpha-D-Glc-(1-&gt;3)-alpha-D-Man-(1-&gt;2)-alpha-D-Man-(1-&gt;2)-alpha-D-Man-(1-&gt;3)-[alpha-D-Man-(1-&gt;2)-alpha-D-Man-(1-&gt;3)-[alpha-D-Man-(1-&gt;2)-alpha-D-Man-(1-&gt;6)]-alpha-D-Man-(1-&gt;6)]-beta-D-Man-(1-&gt;4)-beta-D-GlcNAc-(1-&gt;4)-beta-D-GlcNAc)-L-asparaginyl-[protein] + beta-D-glucose</text>
        <dbReference type="Rhea" id="RHEA:55988"/>
        <dbReference type="Rhea" id="RHEA-COMP:12806"/>
        <dbReference type="Rhea" id="RHEA-COMP:14355"/>
        <dbReference type="ChEBI" id="CHEBI:15377"/>
        <dbReference type="ChEBI" id="CHEBI:15903"/>
        <dbReference type="ChEBI" id="CHEBI:59082"/>
        <dbReference type="ChEBI" id="CHEBI:132537"/>
        <dbReference type="EC" id="3.2.1.106"/>
    </reaction>
</comment>
<dbReference type="InterPro" id="IPR012341">
    <property type="entry name" value="6hp_glycosidase-like_sf"/>
</dbReference>
<evidence type="ECO:0000256" key="5">
    <source>
        <dbReference type="ARBA" id="ARBA00022824"/>
    </source>
</evidence>
<keyword evidence="4 12" id="KW-0378">Hydrolase</keyword>
<reference evidence="17" key="2">
    <citation type="submission" date="2014-06" db="EMBL/GenBank/DDBJ databases">
        <title>The complete genome of Blastobotrys (Arxula) adeninivorans LS3 - a yeast of biotechnological interest.</title>
        <authorList>
            <person name="Kunze G."/>
            <person name="Gaillardin C."/>
            <person name="Czernicka M."/>
            <person name="Durrens P."/>
            <person name="Martin T."/>
            <person name="Boer E."/>
            <person name="Gabaldon T."/>
            <person name="Cruz J."/>
            <person name="Talla E."/>
            <person name="Marck C."/>
            <person name="Goffeau A."/>
            <person name="Barbe V."/>
            <person name="Baret P."/>
            <person name="Baronian K."/>
            <person name="Beier S."/>
            <person name="Bleykasten C."/>
            <person name="Bode R."/>
            <person name="Casaregola S."/>
            <person name="Despons L."/>
            <person name="Fairhead C."/>
            <person name="Giersberg M."/>
            <person name="Gierski P."/>
            <person name="Hahnel U."/>
            <person name="Hartmann A."/>
            <person name="Jankowska D."/>
            <person name="Jubin C."/>
            <person name="Jung P."/>
            <person name="Lafontaine I."/>
            <person name="Leh-Louis V."/>
            <person name="Lemaire M."/>
            <person name="Marcet-Houben M."/>
            <person name="Mascher M."/>
            <person name="Morel G."/>
            <person name="Richard G.-F."/>
            <person name="Riechen J."/>
            <person name="Sacerdot C."/>
            <person name="Sarkar A."/>
            <person name="Savel G."/>
            <person name="Schacherer J."/>
            <person name="Sherman D."/>
            <person name="Straub M.-L."/>
            <person name="Stein N."/>
            <person name="Thierry A."/>
            <person name="Trautwein-Schult A."/>
            <person name="Westhof E."/>
            <person name="Worch S."/>
            <person name="Dujon B."/>
            <person name="Souciet J.-L."/>
            <person name="Wincker P."/>
            <person name="Scholz U."/>
            <person name="Neuveglise N."/>
        </authorList>
    </citation>
    <scope>NUCLEOTIDE SEQUENCE</scope>
    <source>
        <strain evidence="17">LS3</strain>
    </source>
</reference>
<dbReference type="InterPro" id="IPR038518">
    <property type="entry name" value="Glyco_hydro_63N_sf"/>
</dbReference>
<dbReference type="SUPFAM" id="SSF48208">
    <property type="entry name" value="Six-hairpin glycosidases"/>
    <property type="match status" value="1"/>
</dbReference>
<keyword evidence="14" id="KW-0732">Signal</keyword>
<dbReference type="InterPro" id="IPR031631">
    <property type="entry name" value="Glyco_hydro_63N"/>
</dbReference>
<keyword evidence="3" id="KW-0812">Transmembrane</keyword>
<comment type="subcellular location">
    <subcellularLocation>
        <location evidence="1 12">Endoplasmic reticulum membrane</location>
        <topology evidence="1 12">Single-pass type II membrane protein</topology>
    </subcellularLocation>
</comment>
<keyword evidence="10 12" id="KW-0326">Glycosidase</keyword>